<organism evidence="2 3">
    <name type="scientific">Cytobacillus purgationiresistens</name>
    <dbReference type="NCBI Taxonomy" id="863449"/>
    <lineage>
        <taxon>Bacteria</taxon>
        <taxon>Bacillati</taxon>
        <taxon>Bacillota</taxon>
        <taxon>Bacilli</taxon>
        <taxon>Bacillales</taxon>
        <taxon>Bacillaceae</taxon>
        <taxon>Cytobacillus</taxon>
    </lineage>
</organism>
<proteinExistence type="predicted"/>
<feature type="transmembrane region" description="Helical" evidence="1">
    <location>
        <begin position="196"/>
        <end position="218"/>
    </location>
</feature>
<feature type="transmembrane region" description="Helical" evidence="1">
    <location>
        <begin position="169"/>
        <end position="190"/>
    </location>
</feature>
<comment type="caution">
    <text evidence="2">The sequence shown here is derived from an EMBL/GenBank/DDBJ whole genome shotgun (WGS) entry which is preliminary data.</text>
</comment>
<feature type="transmembrane region" description="Helical" evidence="1">
    <location>
        <begin position="103"/>
        <end position="128"/>
    </location>
</feature>
<keyword evidence="1" id="KW-1133">Transmembrane helix</keyword>
<keyword evidence="1" id="KW-0812">Transmembrane</keyword>
<evidence type="ECO:0000256" key="1">
    <source>
        <dbReference type="SAM" id="Phobius"/>
    </source>
</evidence>
<reference evidence="2 3" key="1">
    <citation type="submission" date="2023-07" db="EMBL/GenBank/DDBJ databases">
        <title>Genomic Encyclopedia of Type Strains, Phase IV (KMG-IV): sequencing the most valuable type-strain genomes for metagenomic binning, comparative biology and taxonomic classification.</title>
        <authorList>
            <person name="Goeker M."/>
        </authorList>
    </citation>
    <scope>NUCLEOTIDE SEQUENCE [LARGE SCALE GENOMIC DNA]</scope>
    <source>
        <strain evidence="2 3">DSM 23494</strain>
    </source>
</reference>
<dbReference type="InterPro" id="IPR010288">
    <property type="entry name" value="EcsB_ABC"/>
</dbReference>
<feature type="transmembrane region" description="Helical" evidence="1">
    <location>
        <begin position="59"/>
        <end position="82"/>
    </location>
</feature>
<feature type="transmembrane region" description="Helical" evidence="1">
    <location>
        <begin position="134"/>
        <end position="157"/>
    </location>
</feature>
<evidence type="ECO:0000313" key="2">
    <source>
        <dbReference type="EMBL" id="MDQ0272235.1"/>
    </source>
</evidence>
<gene>
    <name evidence="2" type="ORF">J2S17_004127</name>
</gene>
<evidence type="ECO:0000313" key="3">
    <source>
        <dbReference type="Proteomes" id="UP001238088"/>
    </source>
</evidence>
<keyword evidence="1" id="KW-0472">Membrane</keyword>
<keyword evidence="3" id="KW-1185">Reference proteome</keyword>
<name>A0ABU0AMF8_9BACI</name>
<sequence>MNSWSIFLKRLRKNSNYQFRVFRSVADWTVVIYILLPAALIAIFNYYSWWMEAPKWIEGIPFFLIFSLMYAMIWAGNLRTYVEEADKVFLIRQKPLFMNMKKWAYGYTIVHEAVGLLISFLLLLPMLLYHYQLYWLDIILLLLFLLSLKSFILLIKYHLRKIEHRWKKLALQSLVFLILGVYSILIFQIWQSNLLIPVIALSCLTFMLSIIFSLKALLTHASIEHEIAIHHEERTKNIDRIFMMAQEIGKPRISNRKKPLFWKKSKRIFRNRTPVNGFAELFIKAFIRNHTYWLSYTQIISVCTAAIVIIPPLWIKVLMFFIFLIWLHSWLVNVWDQIYYANLQVKKYVERDDYYIARTRAVRSFMVLGIILLTFFVTIGLSIFAMMQFVDIQSGLREML</sequence>
<feature type="transmembrane region" description="Helical" evidence="1">
    <location>
        <begin position="364"/>
        <end position="390"/>
    </location>
</feature>
<feature type="transmembrane region" description="Helical" evidence="1">
    <location>
        <begin position="293"/>
        <end position="314"/>
    </location>
</feature>
<dbReference type="EMBL" id="JAUSUB010000021">
    <property type="protein sequence ID" value="MDQ0272235.1"/>
    <property type="molecule type" value="Genomic_DNA"/>
</dbReference>
<accession>A0ABU0AMF8</accession>
<dbReference type="Proteomes" id="UP001238088">
    <property type="component" value="Unassembled WGS sequence"/>
</dbReference>
<feature type="transmembrane region" description="Helical" evidence="1">
    <location>
        <begin position="21"/>
        <end position="47"/>
    </location>
</feature>
<dbReference type="Pfam" id="PF05975">
    <property type="entry name" value="EcsB"/>
    <property type="match status" value="1"/>
</dbReference>
<protein>
    <submittedName>
        <fullName evidence="2">ABC-2 type transport system permease protein</fullName>
    </submittedName>
</protein>
<feature type="transmembrane region" description="Helical" evidence="1">
    <location>
        <begin position="320"/>
        <end position="343"/>
    </location>
</feature>